<proteinExistence type="predicted"/>
<gene>
    <name evidence="1" type="ORF">TTHERM_00361680</name>
</gene>
<keyword evidence="2" id="KW-1185">Reference proteome</keyword>
<dbReference type="GeneID" id="7832757"/>
<dbReference type="KEGG" id="tet:TTHERM_00361680"/>
<dbReference type="HOGENOM" id="CLU_1647167_0_0_1"/>
<dbReference type="EMBL" id="GG662855">
    <property type="protein sequence ID" value="EAR87133.2"/>
    <property type="molecule type" value="Genomic_DNA"/>
</dbReference>
<sequence>MYLYLIINKELNLKVIIQKDNSQLKVVNQQLSQVDLELTQDIEITLNDGLNYIDISQQNQEAFCDNNLCQEYYKIHKNINKIQKQKGIKINFTSTFYIQCYYHLQDLFLAEEEINSHIIFSVKSYSKNLTLSKILMARMFKGFIFNNTNSIIMSLLSEPEQIPLNEFQSYVLSLKALEKCFKDYSKNYIPQIIYDLQDI</sequence>
<evidence type="ECO:0000313" key="1">
    <source>
        <dbReference type="EMBL" id="EAR87133.2"/>
    </source>
</evidence>
<dbReference type="RefSeq" id="XP_001007378.2">
    <property type="nucleotide sequence ID" value="XM_001007378.2"/>
</dbReference>
<protein>
    <submittedName>
        <fullName evidence="1">Uncharacterized protein</fullName>
    </submittedName>
</protein>
<dbReference type="AlphaFoldDB" id="Q22PH6"/>
<organism evidence="1 2">
    <name type="scientific">Tetrahymena thermophila (strain SB210)</name>
    <dbReference type="NCBI Taxonomy" id="312017"/>
    <lineage>
        <taxon>Eukaryota</taxon>
        <taxon>Sar</taxon>
        <taxon>Alveolata</taxon>
        <taxon>Ciliophora</taxon>
        <taxon>Intramacronucleata</taxon>
        <taxon>Oligohymenophorea</taxon>
        <taxon>Hymenostomatida</taxon>
        <taxon>Tetrahymenina</taxon>
        <taxon>Tetrahymenidae</taxon>
        <taxon>Tetrahymena</taxon>
    </lineage>
</organism>
<dbReference type="Proteomes" id="UP000009168">
    <property type="component" value="Unassembled WGS sequence"/>
</dbReference>
<evidence type="ECO:0000313" key="2">
    <source>
        <dbReference type="Proteomes" id="UP000009168"/>
    </source>
</evidence>
<reference evidence="2" key="1">
    <citation type="journal article" date="2006" name="PLoS Biol.">
        <title>Macronuclear genome sequence of the ciliate Tetrahymena thermophila, a model eukaryote.</title>
        <authorList>
            <person name="Eisen J.A."/>
            <person name="Coyne R.S."/>
            <person name="Wu M."/>
            <person name="Wu D."/>
            <person name="Thiagarajan M."/>
            <person name="Wortman J.R."/>
            <person name="Badger J.H."/>
            <person name="Ren Q."/>
            <person name="Amedeo P."/>
            <person name="Jones K.M."/>
            <person name="Tallon L.J."/>
            <person name="Delcher A.L."/>
            <person name="Salzberg S.L."/>
            <person name="Silva J.C."/>
            <person name="Haas B.J."/>
            <person name="Majoros W.H."/>
            <person name="Farzad M."/>
            <person name="Carlton J.M."/>
            <person name="Smith R.K. Jr."/>
            <person name="Garg J."/>
            <person name="Pearlman R.E."/>
            <person name="Karrer K.M."/>
            <person name="Sun L."/>
            <person name="Manning G."/>
            <person name="Elde N.C."/>
            <person name="Turkewitz A.P."/>
            <person name="Asai D.J."/>
            <person name="Wilkes D.E."/>
            <person name="Wang Y."/>
            <person name="Cai H."/>
            <person name="Collins K."/>
            <person name="Stewart B.A."/>
            <person name="Lee S.R."/>
            <person name="Wilamowska K."/>
            <person name="Weinberg Z."/>
            <person name="Ruzzo W.L."/>
            <person name="Wloga D."/>
            <person name="Gaertig J."/>
            <person name="Frankel J."/>
            <person name="Tsao C.-C."/>
            <person name="Gorovsky M.A."/>
            <person name="Keeling P.J."/>
            <person name="Waller R.F."/>
            <person name="Patron N.J."/>
            <person name="Cherry J.M."/>
            <person name="Stover N.A."/>
            <person name="Krieger C.J."/>
            <person name="del Toro C."/>
            <person name="Ryder H.F."/>
            <person name="Williamson S.C."/>
            <person name="Barbeau R.A."/>
            <person name="Hamilton E.P."/>
            <person name="Orias E."/>
        </authorList>
    </citation>
    <scope>NUCLEOTIDE SEQUENCE [LARGE SCALE GENOMIC DNA]</scope>
    <source>
        <strain evidence="2">SB210</strain>
    </source>
</reference>
<dbReference type="InParanoid" id="Q22PH6"/>
<accession>Q22PH6</accession>
<name>Q22PH6_TETTS</name>